<evidence type="ECO:0000313" key="2">
    <source>
        <dbReference type="Proteomes" id="UP000278351"/>
    </source>
</evidence>
<dbReference type="Proteomes" id="UP000278351">
    <property type="component" value="Unassembled WGS sequence"/>
</dbReference>
<reference evidence="1 2" key="1">
    <citation type="submission" date="2018-11" db="EMBL/GenBank/DDBJ databases">
        <title>Chitinophaga lutea sp.nov., isolate from arsenic contaminated soil.</title>
        <authorList>
            <person name="Zong Y."/>
        </authorList>
    </citation>
    <scope>NUCLEOTIDE SEQUENCE [LARGE SCALE GENOMIC DNA]</scope>
    <source>
        <strain evidence="1 2">ZY74</strain>
    </source>
</reference>
<dbReference type="AlphaFoldDB" id="A0A3N4Q1Q7"/>
<accession>A0A3N4Q1Q7</accession>
<name>A0A3N4Q1Q7_9BACT</name>
<gene>
    <name evidence="1" type="ORF">EGT74_25385</name>
</gene>
<keyword evidence="2" id="KW-1185">Reference proteome</keyword>
<organism evidence="1 2">
    <name type="scientific">Chitinophaga lutea</name>
    <dbReference type="NCBI Taxonomy" id="2488634"/>
    <lineage>
        <taxon>Bacteria</taxon>
        <taxon>Pseudomonadati</taxon>
        <taxon>Bacteroidota</taxon>
        <taxon>Chitinophagia</taxon>
        <taxon>Chitinophagales</taxon>
        <taxon>Chitinophagaceae</taxon>
        <taxon>Chitinophaga</taxon>
    </lineage>
</organism>
<evidence type="ECO:0000313" key="1">
    <source>
        <dbReference type="EMBL" id="RPE05704.1"/>
    </source>
</evidence>
<protein>
    <submittedName>
        <fullName evidence="1">Uncharacterized protein</fullName>
    </submittedName>
</protein>
<sequence>MGAFVTCVPVMAQDSTAAPRHPEKDIVHSLFGRSREDLFCNYLKVSRGERAIFLEALTQYEAEKDPYIQERIALLKVYNEKYTSLDEPMMNSLTKNIIRNDKEFVALQTRFYRRMINLLGGTRAAMFFQLDNYLELSTRLYIQDDLPFIKELESDRKLAVARMKANIN</sequence>
<proteinExistence type="predicted"/>
<dbReference type="EMBL" id="RPDH01000003">
    <property type="protein sequence ID" value="RPE05704.1"/>
    <property type="molecule type" value="Genomic_DNA"/>
</dbReference>
<comment type="caution">
    <text evidence="1">The sequence shown here is derived from an EMBL/GenBank/DDBJ whole genome shotgun (WGS) entry which is preliminary data.</text>
</comment>